<organism evidence="2 3">
    <name type="scientific">Exophiala bonariae</name>
    <dbReference type="NCBI Taxonomy" id="1690606"/>
    <lineage>
        <taxon>Eukaryota</taxon>
        <taxon>Fungi</taxon>
        <taxon>Dikarya</taxon>
        <taxon>Ascomycota</taxon>
        <taxon>Pezizomycotina</taxon>
        <taxon>Eurotiomycetes</taxon>
        <taxon>Chaetothyriomycetidae</taxon>
        <taxon>Chaetothyriales</taxon>
        <taxon>Herpotrichiellaceae</taxon>
        <taxon>Exophiala</taxon>
    </lineage>
</organism>
<dbReference type="RefSeq" id="XP_064709445.1">
    <property type="nucleotide sequence ID" value="XM_064854719.1"/>
</dbReference>
<dbReference type="Proteomes" id="UP001358417">
    <property type="component" value="Unassembled WGS sequence"/>
</dbReference>
<comment type="caution">
    <text evidence="2">The sequence shown here is derived from an EMBL/GenBank/DDBJ whole genome shotgun (WGS) entry which is preliminary data.</text>
</comment>
<keyword evidence="3" id="KW-1185">Reference proteome</keyword>
<feature type="compositionally biased region" description="Basic and acidic residues" evidence="1">
    <location>
        <begin position="20"/>
        <end position="40"/>
    </location>
</feature>
<protein>
    <submittedName>
        <fullName evidence="2">Uncharacterized protein</fullName>
    </submittedName>
</protein>
<dbReference type="AlphaFoldDB" id="A0AAV9NIE8"/>
<accession>A0AAV9NIE8</accession>
<gene>
    <name evidence="2" type="ORF">LTR84_011186</name>
</gene>
<feature type="compositionally biased region" description="Low complexity" evidence="1">
    <location>
        <begin position="212"/>
        <end position="225"/>
    </location>
</feature>
<feature type="region of interest" description="Disordered" evidence="1">
    <location>
        <begin position="136"/>
        <end position="281"/>
    </location>
</feature>
<sequence length="281" mass="29558">MPRSSIFSSEYSRGPLYQYWKERSTEEKATREQRIEEARLRARGFQPLSPASGPSSHDSYVRRATSGPPGYIAATNGGGSGSSPGEGDGDVIDEGILPASSANPLLATIRGTSIRAAEADFLPSYDAATSISIAATAASSSSASNAVPVPRSSNDQNPPPPQDPDQDGRLLNATEEKARLAHLDSQRREIERDATLARTLSSPASVLPPAPSASITPSTSTSAAALDGDADVGSRYASIVNDTSDEPEPVPASRRKKSTAGKVGRWLADAATGYTKRQERF</sequence>
<evidence type="ECO:0000313" key="2">
    <source>
        <dbReference type="EMBL" id="KAK5058922.1"/>
    </source>
</evidence>
<evidence type="ECO:0000313" key="3">
    <source>
        <dbReference type="Proteomes" id="UP001358417"/>
    </source>
</evidence>
<dbReference type="EMBL" id="JAVRRD010000005">
    <property type="protein sequence ID" value="KAK5058922.1"/>
    <property type="molecule type" value="Genomic_DNA"/>
</dbReference>
<dbReference type="GeneID" id="89979340"/>
<feature type="compositionally biased region" description="Basic and acidic residues" evidence="1">
    <location>
        <begin position="174"/>
        <end position="195"/>
    </location>
</feature>
<reference evidence="2 3" key="1">
    <citation type="submission" date="2023-08" db="EMBL/GenBank/DDBJ databases">
        <title>Black Yeasts Isolated from many extreme environments.</title>
        <authorList>
            <person name="Coleine C."/>
            <person name="Stajich J.E."/>
            <person name="Selbmann L."/>
        </authorList>
    </citation>
    <scope>NUCLEOTIDE SEQUENCE [LARGE SCALE GENOMIC DNA]</scope>
    <source>
        <strain evidence="2 3">CCFEE 5792</strain>
    </source>
</reference>
<feature type="compositionally biased region" description="Gly residues" evidence="1">
    <location>
        <begin position="76"/>
        <end position="86"/>
    </location>
</feature>
<evidence type="ECO:0000256" key="1">
    <source>
        <dbReference type="SAM" id="MobiDB-lite"/>
    </source>
</evidence>
<name>A0AAV9NIE8_9EURO</name>
<proteinExistence type="predicted"/>
<feature type="region of interest" description="Disordered" evidence="1">
    <location>
        <begin position="18"/>
        <end position="96"/>
    </location>
</feature>